<proteinExistence type="predicted"/>
<reference evidence="2" key="1">
    <citation type="submission" date="2014-12" db="EMBL/GenBank/DDBJ databases">
        <title>Insight into the proteome of Arion vulgaris.</title>
        <authorList>
            <person name="Aradska J."/>
            <person name="Bulat T."/>
            <person name="Smidak R."/>
            <person name="Sarate P."/>
            <person name="Gangsoo J."/>
            <person name="Sialana F."/>
            <person name="Bilban M."/>
            <person name="Lubec G."/>
        </authorList>
    </citation>
    <scope>NUCLEOTIDE SEQUENCE</scope>
    <source>
        <tissue evidence="2">Skin</tissue>
    </source>
</reference>
<feature type="compositionally biased region" description="Basic and acidic residues" evidence="1">
    <location>
        <begin position="50"/>
        <end position="61"/>
    </location>
</feature>
<accession>A0A0B7BJH5</accession>
<evidence type="ECO:0000313" key="2">
    <source>
        <dbReference type="EMBL" id="CEK93037.1"/>
    </source>
</evidence>
<dbReference type="EMBL" id="HACG01046172">
    <property type="protein sequence ID" value="CEK93037.1"/>
    <property type="molecule type" value="Transcribed_RNA"/>
</dbReference>
<sequence length="61" mass="7259">HRSMKNMGLTLYYPMYFYRLDICVGCHCTPWQRQLSKYSRRKKKGQTKGNLEDSGKGNERV</sequence>
<feature type="region of interest" description="Disordered" evidence="1">
    <location>
        <begin position="37"/>
        <end position="61"/>
    </location>
</feature>
<feature type="non-terminal residue" evidence="2">
    <location>
        <position position="1"/>
    </location>
</feature>
<protein>
    <submittedName>
        <fullName evidence="2">Uncharacterized protein</fullName>
    </submittedName>
</protein>
<gene>
    <name evidence="2" type="primary">ORF191707</name>
</gene>
<evidence type="ECO:0000256" key="1">
    <source>
        <dbReference type="SAM" id="MobiDB-lite"/>
    </source>
</evidence>
<organism evidence="2">
    <name type="scientific">Arion vulgaris</name>
    <dbReference type="NCBI Taxonomy" id="1028688"/>
    <lineage>
        <taxon>Eukaryota</taxon>
        <taxon>Metazoa</taxon>
        <taxon>Spiralia</taxon>
        <taxon>Lophotrochozoa</taxon>
        <taxon>Mollusca</taxon>
        <taxon>Gastropoda</taxon>
        <taxon>Heterobranchia</taxon>
        <taxon>Euthyneura</taxon>
        <taxon>Panpulmonata</taxon>
        <taxon>Eupulmonata</taxon>
        <taxon>Stylommatophora</taxon>
        <taxon>Helicina</taxon>
        <taxon>Arionoidea</taxon>
        <taxon>Arionidae</taxon>
        <taxon>Arion</taxon>
    </lineage>
</organism>
<dbReference type="AlphaFoldDB" id="A0A0B7BJH5"/>
<name>A0A0B7BJH5_9EUPU</name>